<gene>
    <name evidence="1" type="ORF">DM01DRAFT_1294422</name>
</gene>
<organism evidence="1 2">
    <name type="scientific">Hesseltinella vesiculosa</name>
    <dbReference type="NCBI Taxonomy" id="101127"/>
    <lineage>
        <taxon>Eukaryota</taxon>
        <taxon>Fungi</taxon>
        <taxon>Fungi incertae sedis</taxon>
        <taxon>Mucoromycota</taxon>
        <taxon>Mucoromycotina</taxon>
        <taxon>Mucoromycetes</taxon>
        <taxon>Mucorales</taxon>
        <taxon>Cunninghamellaceae</taxon>
        <taxon>Hesseltinella</taxon>
    </lineage>
</organism>
<evidence type="ECO:0000313" key="1">
    <source>
        <dbReference type="EMBL" id="ORX45665.1"/>
    </source>
</evidence>
<dbReference type="AlphaFoldDB" id="A0A1X2G5N7"/>
<dbReference type="Proteomes" id="UP000242146">
    <property type="component" value="Unassembled WGS sequence"/>
</dbReference>
<sequence>METTNDDIYEATLITRYLLPALQPLFDDHEQNIRLEFTSTEFADKHKRPPNFNGCPDCIITSFPHQTDDGVNAGFGEVKRHSMAGNHYLVNWDLVRLAIFGKNAIDDNNLAGNLSIHVVAPFITFYLIKLQADGLYTMTELARVQCPMSVSEIPAYITNSLGSKTSPISLVPFAHHAMLIPMIRLGAAILC</sequence>
<dbReference type="OrthoDB" id="2448606at2759"/>
<reference evidence="1 2" key="1">
    <citation type="submission" date="2016-07" db="EMBL/GenBank/DDBJ databases">
        <title>Pervasive Adenine N6-methylation of Active Genes in Fungi.</title>
        <authorList>
            <consortium name="DOE Joint Genome Institute"/>
            <person name="Mondo S.J."/>
            <person name="Dannebaum R.O."/>
            <person name="Kuo R.C."/>
            <person name="Labutti K."/>
            <person name="Haridas S."/>
            <person name="Kuo A."/>
            <person name="Salamov A."/>
            <person name="Ahrendt S.R."/>
            <person name="Lipzen A."/>
            <person name="Sullivan W."/>
            <person name="Andreopoulos W.B."/>
            <person name="Clum A."/>
            <person name="Lindquist E."/>
            <person name="Daum C."/>
            <person name="Ramamoorthy G.K."/>
            <person name="Gryganskyi A."/>
            <person name="Culley D."/>
            <person name="Magnuson J.K."/>
            <person name="James T.Y."/>
            <person name="O'Malley M.A."/>
            <person name="Stajich J.E."/>
            <person name="Spatafora J.W."/>
            <person name="Visel A."/>
            <person name="Grigoriev I.V."/>
        </authorList>
    </citation>
    <scope>NUCLEOTIDE SEQUENCE [LARGE SCALE GENOMIC DNA]</scope>
    <source>
        <strain evidence="1 2">NRRL 3301</strain>
    </source>
</reference>
<accession>A0A1X2G5N7</accession>
<keyword evidence="2" id="KW-1185">Reference proteome</keyword>
<dbReference type="EMBL" id="MCGT01000041">
    <property type="protein sequence ID" value="ORX45665.1"/>
    <property type="molecule type" value="Genomic_DNA"/>
</dbReference>
<proteinExistence type="predicted"/>
<name>A0A1X2G5N7_9FUNG</name>
<evidence type="ECO:0000313" key="2">
    <source>
        <dbReference type="Proteomes" id="UP000242146"/>
    </source>
</evidence>
<protein>
    <submittedName>
        <fullName evidence="1">Uncharacterized protein</fullName>
    </submittedName>
</protein>
<comment type="caution">
    <text evidence="1">The sequence shown here is derived from an EMBL/GenBank/DDBJ whole genome shotgun (WGS) entry which is preliminary data.</text>
</comment>